<accession>A0A4Z0PXB5</accession>
<evidence type="ECO:0000313" key="2">
    <source>
        <dbReference type="EMBL" id="TGE21949.1"/>
    </source>
</evidence>
<dbReference type="RefSeq" id="WP_135464473.1">
    <property type="nucleotide sequence ID" value="NZ_SRLC01000002.1"/>
</dbReference>
<evidence type="ECO:0000313" key="3">
    <source>
        <dbReference type="Proteomes" id="UP000297549"/>
    </source>
</evidence>
<name>A0A4Z0PXB5_9BACT</name>
<dbReference type="EMBL" id="SRLC01000002">
    <property type="protein sequence ID" value="TGE21949.1"/>
    <property type="molecule type" value="Genomic_DNA"/>
</dbReference>
<dbReference type="Proteomes" id="UP000297549">
    <property type="component" value="Unassembled WGS sequence"/>
</dbReference>
<comment type="caution">
    <text evidence="2">The sequence shown here is derived from an EMBL/GenBank/DDBJ whole genome shotgun (WGS) entry which is preliminary data.</text>
</comment>
<dbReference type="SUPFAM" id="SSF109854">
    <property type="entry name" value="DinB/YfiT-like putative metalloenzymes"/>
    <property type="match status" value="1"/>
</dbReference>
<dbReference type="OrthoDB" id="9814103at2"/>
<keyword evidence="3" id="KW-1185">Reference proteome</keyword>
<feature type="domain" description="DinB-like" evidence="1">
    <location>
        <begin position="24"/>
        <end position="154"/>
    </location>
</feature>
<proteinExistence type="predicted"/>
<dbReference type="InterPro" id="IPR024775">
    <property type="entry name" value="DinB-like"/>
</dbReference>
<evidence type="ECO:0000259" key="1">
    <source>
        <dbReference type="Pfam" id="PF12867"/>
    </source>
</evidence>
<sequence length="163" mass="18173">MSETNRLCDQLHRAFEGDAWSGPALWATLRPLTASQAAARPLPQSHSIWEIVLHLTTWLNVGRQRLETQQVRPLADSLDWPAQPTTLSEDLWAQARQHLRAAHQQLLDHVATLPDDALDRVIEAPATGEPGSPQTVYILLHGLAQHNLYHAGQIMLLRKALGL</sequence>
<gene>
    <name evidence="2" type="ORF">E5K00_16970</name>
</gene>
<reference evidence="2 3" key="1">
    <citation type="submission" date="2019-04" db="EMBL/GenBank/DDBJ databases">
        <authorList>
            <person name="Feng G."/>
            <person name="Zhang J."/>
            <person name="Zhu H."/>
        </authorList>
    </citation>
    <scope>NUCLEOTIDE SEQUENCE [LARGE SCALE GENOMIC DNA]</scope>
    <source>
        <strain evidence="2 3">JCM 31653</strain>
    </source>
</reference>
<protein>
    <submittedName>
        <fullName evidence="2">DinB family protein</fullName>
    </submittedName>
</protein>
<dbReference type="AlphaFoldDB" id="A0A4Z0PXB5"/>
<dbReference type="InterPro" id="IPR034660">
    <property type="entry name" value="DinB/YfiT-like"/>
</dbReference>
<dbReference type="Pfam" id="PF12867">
    <property type="entry name" value="DinB_2"/>
    <property type="match status" value="1"/>
</dbReference>
<organism evidence="2 3">
    <name type="scientific">Hymenobacter aquaticus</name>
    <dbReference type="NCBI Taxonomy" id="1867101"/>
    <lineage>
        <taxon>Bacteria</taxon>
        <taxon>Pseudomonadati</taxon>
        <taxon>Bacteroidota</taxon>
        <taxon>Cytophagia</taxon>
        <taxon>Cytophagales</taxon>
        <taxon>Hymenobacteraceae</taxon>
        <taxon>Hymenobacter</taxon>
    </lineage>
</organism>
<dbReference type="Gene3D" id="1.20.120.450">
    <property type="entry name" value="dinb family like domain"/>
    <property type="match status" value="1"/>
</dbReference>